<dbReference type="RefSeq" id="WP_307827118.1">
    <property type="nucleotide sequence ID" value="NZ_BAAAHT010000013.1"/>
</dbReference>
<evidence type="ECO:0000259" key="8">
    <source>
        <dbReference type="PROSITE" id="PS51198"/>
    </source>
</evidence>
<evidence type="ECO:0000256" key="6">
    <source>
        <dbReference type="SAM" id="Coils"/>
    </source>
</evidence>
<keyword evidence="4 5" id="KW-0067">ATP-binding</keyword>
<dbReference type="Proteomes" id="UP000776164">
    <property type="component" value="Unassembled WGS sequence"/>
</dbReference>
<dbReference type="EMBL" id="JAFBBU010000001">
    <property type="protein sequence ID" value="MBM7472015.1"/>
    <property type="molecule type" value="Genomic_DNA"/>
</dbReference>
<evidence type="ECO:0000256" key="3">
    <source>
        <dbReference type="ARBA" id="ARBA00022806"/>
    </source>
</evidence>
<proteinExistence type="predicted"/>
<keyword evidence="1 5" id="KW-0547">Nucleotide-binding</keyword>
<keyword evidence="6" id="KW-0175">Coiled coil</keyword>
<gene>
    <name evidence="9" type="ORF">JOE66_001649</name>
</gene>
<feature type="binding site" evidence="5">
    <location>
        <begin position="227"/>
        <end position="234"/>
    </location>
    <ligand>
        <name>ATP</name>
        <dbReference type="ChEBI" id="CHEBI:30616"/>
    </ligand>
</feature>
<evidence type="ECO:0000313" key="10">
    <source>
        <dbReference type="Proteomes" id="UP000776164"/>
    </source>
</evidence>
<evidence type="ECO:0000313" key="9">
    <source>
        <dbReference type="EMBL" id="MBM7472015.1"/>
    </source>
</evidence>
<name>A0ABS2L4I2_9MICO</name>
<keyword evidence="10" id="KW-1185">Reference proteome</keyword>
<evidence type="ECO:0000256" key="7">
    <source>
        <dbReference type="SAM" id="MobiDB-lite"/>
    </source>
</evidence>
<dbReference type="Pfam" id="PF00580">
    <property type="entry name" value="UvrD-helicase"/>
    <property type="match status" value="1"/>
</dbReference>
<evidence type="ECO:0000256" key="2">
    <source>
        <dbReference type="ARBA" id="ARBA00022801"/>
    </source>
</evidence>
<dbReference type="SUPFAM" id="SSF52540">
    <property type="entry name" value="P-loop containing nucleoside triphosphate hydrolases"/>
    <property type="match status" value="1"/>
</dbReference>
<evidence type="ECO:0000256" key="1">
    <source>
        <dbReference type="ARBA" id="ARBA00022741"/>
    </source>
</evidence>
<dbReference type="InterPro" id="IPR014016">
    <property type="entry name" value="UvrD-like_ATP-bd"/>
</dbReference>
<dbReference type="PANTHER" id="PTHR11070:SF45">
    <property type="entry name" value="DNA 3'-5' HELICASE"/>
    <property type="match status" value="1"/>
</dbReference>
<evidence type="ECO:0000256" key="5">
    <source>
        <dbReference type="PROSITE-ProRule" id="PRU00560"/>
    </source>
</evidence>
<accession>A0ABS2L4I2</accession>
<dbReference type="InterPro" id="IPR000212">
    <property type="entry name" value="DNA_helicase_UvrD/REP"/>
</dbReference>
<feature type="region of interest" description="Disordered" evidence="7">
    <location>
        <begin position="82"/>
        <end position="103"/>
    </location>
</feature>
<dbReference type="GO" id="GO:0004386">
    <property type="term" value="F:helicase activity"/>
    <property type="evidence" value="ECO:0007669"/>
    <property type="project" value="UniProtKB-KW"/>
</dbReference>
<sequence length="774" mass="85169">MVSSELDLEREYVSRLYERLDELRMDARRQLERVHRQDVGGNHQSRSERDAFARIFEDRIVALNEVDERLAFGRLELAASDVPADESSAADPGETDTDRDVSDGSDSVFRYIGRIGLRDENLRPILLDWRVPQAGPFYQATAATPMGIRARRHLLSKGRKIVRIEDEVFDSADLSTEEVNALQGEGALMASLSTERTGRMHDIVATIQAEQDRIIRSDLAGILVVQGGPGTGKTAVALHRAAYLLYSFRDRLKSSGVLVVGPSRAFLQYIEAVLPSLGETGVVLASVGQLYPGVETSIEDIAEVAVVKGHTEMAALIDRAIKSRQKVPAEPVQLDVNGEPLTLEPHVIANAITRARESRKPYNEARVTFVKTALAELTRALAAQLRSHGNTVDEDDYGMLREDLRSAYDVKVALNTAWIPLSPQKLLQDLYARPQWLAELAPNWSPEKRALLRRERDAPFTISDIPLLDEAAEHLGEHSERSAAIEREAKQQRKRDVENAENAIRNMDVEGLVRAEDLADNFAEQASRGTTAERAAGDRTWTYGHIVVDEAQELSPMQWRLLRRRGPMRSFTIVGDIAQASAAAGARSWQEAVAPLVGRQAHGEGWRLEELTVNYRTPAQIAAAAQQMAEEQRLPVTRSTSVRESEWPIVVIRASDDRFGPDPTAAFAHALGEAVAADRMIDPRGTIGVIVTPDGLAGAYAALAEALPGEVGQGAAGLLLPVTVMTPQEAKGLEFDSVVIGDREAILNRLPRGAGALYVSMTRPTQRLTFVDRF</sequence>
<feature type="domain" description="UvrD-like helicase ATP-binding" evidence="8">
    <location>
        <begin position="206"/>
        <end position="618"/>
    </location>
</feature>
<evidence type="ECO:0000256" key="4">
    <source>
        <dbReference type="ARBA" id="ARBA00022840"/>
    </source>
</evidence>
<keyword evidence="2 5" id="KW-0378">Hydrolase</keyword>
<dbReference type="PANTHER" id="PTHR11070">
    <property type="entry name" value="UVRD / RECB / PCRA DNA HELICASE FAMILY MEMBER"/>
    <property type="match status" value="1"/>
</dbReference>
<keyword evidence="3 5" id="KW-0347">Helicase</keyword>
<dbReference type="InterPro" id="IPR027417">
    <property type="entry name" value="P-loop_NTPase"/>
</dbReference>
<reference evidence="9 10" key="1">
    <citation type="submission" date="2021-01" db="EMBL/GenBank/DDBJ databases">
        <title>Sequencing the genomes of 1000 actinobacteria strains.</title>
        <authorList>
            <person name="Klenk H.-P."/>
        </authorList>
    </citation>
    <scope>NUCLEOTIDE SEQUENCE [LARGE SCALE GENOMIC DNA]</scope>
    <source>
        <strain evidence="9 10">DSM 13057</strain>
    </source>
</reference>
<organism evidence="9 10">
    <name type="scientific">Subtercola frigoramans</name>
    <dbReference type="NCBI Taxonomy" id="120298"/>
    <lineage>
        <taxon>Bacteria</taxon>
        <taxon>Bacillati</taxon>
        <taxon>Actinomycetota</taxon>
        <taxon>Actinomycetes</taxon>
        <taxon>Micrococcales</taxon>
        <taxon>Microbacteriaceae</taxon>
        <taxon>Subtercola</taxon>
    </lineage>
</organism>
<comment type="caution">
    <text evidence="9">The sequence shown here is derived from an EMBL/GenBank/DDBJ whole genome shotgun (WGS) entry which is preliminary data.</text>
</comment>
<dbReference type="Gene3D" id="3.40.50.300">
    <property type="entry name" value="P-loop containing nucleotide triphosphate hydrolases"/>
    <property type="match status" value="3"/>
</dbReference>
<feature type="coiled-coil region" evidence="6">
    <location>
        <begin position="475"/>
        <end position="510"/>
    </location>
</feature>
<dbReference type="PROSITE" id="PS51198">
    <property type="entry name" value="UVRD_HELICASE_ATP_BIND"/>
    <property type="match status" value="1"/>
</dbReference>
<protein>
    <submittedName>
        <fullName evidence="9">DNA helicase IV</fullName>
    </submittedName>
</protein>